<keyword evidence="2" id="KW-0614">Plasmid</keyword>
<organism evidence="2 3">
    <name type="scientific">Azospirillum baldaniorum</name>
    <dbReference type="NCBI Taxonomy" id="1064539"/>
    <lineage>
        <taxon>Bacteria</taxon>
        <taxon>Pseudomonadati</taxon>
        <taxon>Pseudomonadota</taxon>
        <taxon>Alphaproteobacteria</taxon>
        <taxon>Rhodospirillales</taxon>
        <taxon>Azospirillaceae</taxon>
        <taxon>Azospirillum</taxon>
    </lineage>
</organism>
<dbReference type="InterPro" id="IPR041599">
    <property type="entry name" value="Gp138_N"/>
</dbReference>
<dbReference type="Gene3D" id="2.40.50.230">
    <property type="entry name" value="Gp5 N-terminal domain"/>
    <property type="match status" value="1"/>
</dbReference>
<dbReference type="InterPro" id="IPR044033">
    <property type="entry name" value="GpV-like_apex"/>
</dbReference>
<dbReference type="Proteomes" id="UP000007319">
    <property type="component" value="Plasmid AZOBR_p3"/>
</dbReference>
<name>A0A9P1NRH5_9PROT</name>
<geneLocation type="plasmid" evidence="2 3">
    <name>AZOBR_p3</name>
</geneLocation>
<evidence type="ECO:0000259" key="1">
    <source>
        <dbReference type="Pfam" id="PF18352"/>
    </source>
</evidence>
<gene>
    <name evidence="2" type="ORF">AZOBR_p340106</name>
</gene>
<keyword evidence="3" id="KW-1185">Reference proteome</keyword>
<sequence length="243" mass="25145">MDPRERFDDGQEALRAAMDGLQGRINTAIPGIIQSFNAAAMTAVVQPAVQRQVRDPAGIWHWVNLPLLLDCPVHFPSGGGFTLTFPVAPGDEVLVIIADRCIDAWWSSGGVQAQAELRMHDLSDGFVIPKVWSQPNTIGGVSGNSTQLRSDDGETYVEVAGGEVVTVKAPTRIVLDSPDVTISGRLSILNSEGHAAPCAIAGAVYATGDVVAGAGGASVSLQHHIHGGVQPGSGSTAAPTPGT</sequence>
<dbReference type="Pfam" id="PF18946">
    <property type="entry name" value="Apex"/>
    <property type="match status" value="1"/>
</dbReference>
<protein>
    <recommendedName>
        <fullName evidence="1">Phage protein Gp138 N-terminal domain-containing protein</fullName>
    </recommendedName>
</protein>
<dbReference type="KEGG" id="abs:AZOBR_p340106"/>
<evidence type="ECO:0000313" key="3">
    <source>
        <dbReference type="Proteomes" id="UP000007319"/>
    </source>
</evidence>
<dbReference type="RefSeq" id="WP_014199380.1">
    <property type="nucleotide sequence ID" value="NC_016595.1"/>
</dbReference>
<reference evidence="2 3" key="1">
    <citation type="journal article" date="2011" name="PLoS Genet.">
        <title>Azospirillum genomes reveal transition of bacteria from aquatic to terrestrial environments.</title>
        <authorList>
            <person name="Wisniewski-Dye F."/>
            <person name="Borziak K."/>
            <person name="Khalsa-Moyers G."/>
            <person name="Alexandre G."/>
            <person name="Sukharnikov L.O."/>
            <person name="Wuichet K."/>
            <person name="Hurst G.B."/>
            <person name="McDonald W.H."/>
            <person name="Robertson J.S."/>
            <person name="Barbe V."/>
            <person name="Calteau A."/>
            <person name="Rouy Z."/>
            <person name="Mangenot S."/>
            <person name="Prigent-Combaret C."/>
            <person name="Normand P."/>
            <person name="Boyer M."/>
            <person name="Siguier P."/>
            <person name="Dessaux Y."/>
            <person name="Elmerich C."/>
            <person name="Condemine G."/>
            <person name="Krishnen G."/>
            <person name="Kennedy I."/>
            <person name="Paterson A.H."/>
            <person name="Gonzalez V."/>
            <person name="Mavingui P."/>
            <person name="Zhulin I.B."/>
        </authorList>
    </citation>
    <scope>NUCLEOTIDE SEQUENCE [LARGE SCALE GENOMIC DNA]</scope>
    <source>
        <strain evidence="2 3">Sp245</strain>
    </source>
</reference>
<dbReference type="Pfam" id="PF18352">
    <property type="entry name" value="Gp138_N"/>
    <property type="match status" value="1"/>
</dbReference>
<dbReference type="InterPro" id="IPR037026">
    <property type="entry name" value="Vgr_OB-fold_dom_sf"/>
</dbReference>
<dbReference type="EMBL" id="HE577330">
    <property type="protein sequence ID" value="CCD02868.1"/>
    <property type="molecule type" value="Genomic_DNA"/>
</dbReference>
<feature type="domain" description="Phage protein Gp138 N-terminal" evidence="1">
    <location>
        <begin position="29"/>
        <end position="129"/>
    </location>
</feature>
<dbReference type="AlphaFoldDB" id="A0A9P1NRH5"/>
<accession>A0A9P1NRH5</accession>
<evidence type="ECO:0000313" key="2">
    <source>
        <dbReference type="EMBL" id="CCD02868.1"/>
    </source>
</evidence>
<proteinExistence type="predicted"/>